<reference evidence="2 3" key="1">
    <citation type="journal article" date="2005" name="Nature">
        <title>The map-based sequence of the rice genome.</title>
        <authorList>
            <consortium name="International rice genome sequencing project (IRGSP)"/>
            <person name="Matsumoto T."/>
            <person name="Wu J."/>
            <person name="Kanamori H."/>
            <person name="Katayose Y."/>
            <person name="Fujisawa M."/>
            <person name="Namiki N."/>
            <person name="Mizuno H."/>
            <person name="Yamamoto K."/>
            <person name="Antonio B.A."/>
            <person name="Baba T."/>
            <person name="Sakata K."/>
            <person name="Nagamura Y."/>
            <person name="Aoki H."/>
            <person name="Arikawa K."/>
            <person name="Arita K."/>
            <person name="Bito T."/>
            <person name="Chiden Y."/>
            <person name="Fujitsuka N."/>
            <person name="Fukunaka R."/>
            <person name="Hamada M."/>
            <person name="Harada C."/>
            <person name="Hayashi A."/>
            <person name="Hijishita S."/>
            <person name="Honda M."/>
            <person name="Hosokawa S."/>
            <person name="Ichikawa Y."/>
            <person name="Idonuma A."/>
            <person name="Iijima M."/>
            <person name="Ikeda M."/>
            <person name="Ikeno M."/>
            <person name="Ito K."/>
            <person name="Ito S."/>
            <person name="Ito T."/>
            <person name="Ito Y."/>
            <person name="Ito Y."/>
            <person name="Iwabuchi A."/>
            <person name="Kamiya K."/>
            <person name="Karasawa W."/>
            <person name="Kurita K."/>
            <person name="Katagiri S."/>
            <person name="Kikuta A."/>
            <person name="Kobayashi H."/>
            <person name="Kobayashi N."/>
            <person name="Machita K."/>
            <person name="Maehara T."/>
            <person name="Masukawa M."/>
            <person name="Mizubayashi T."/>
            <person name="Mukai Y."/>
            <person name="Nagasaki H."/>
            <person name="Nagata Y."/>
            <person name="Naito S."/>
            <person name="Nakashima M."/>
            <person name="Nakama Y."/>
            <person name="Nakamichi Y."/>
            <person name="Nakamura M."/>
            <person name="Meguro A."/>
            <person name="Negishi M."/>
            <person name="Ohta I."/>
            <person name="Ohta T."/>
            <person name="Okamoto M."/>
            <person name="Ono N."/>
            <person name="Saji S."/>
            <person name="Sakaguchi M."/>
            <person name="Sakai K."/>
            <person name="Shibata M."/>
            <person name="Shimokawa T."/>
            <person name="Song J."/>
            <person name="Takazaki Y."/>
            <person name="Terasawa K."/>
            <person name="Tsugane M."/>
            <person name="Tsuji K."/>
            <person name="Ueda S."/>
            <person name="Waki K."/>
            <person name="Yamagata H."/>
            <person name="Yamamoto M."/>
            <person name="Yamamoto S."/>
            <person name="Yamane H."/>
            <person name="Yoshiki S."/>
            <person name="Yoshihara R."/>
            <person name="Yukawa K."/>
            <person name="Zhong H."/>
            <person name="Yano M."/>
            <person name="Yuan Q."/>
            <person name="Ouyang S."/>
            <person name="Liu J."/>
            <person name="Jones K.M."/>
            <person name="Gansberger K."/>
            <person name="Moffat K."/>
            <person name="Hill J."/>
            <person name="Bera J."/>
            <person name="Fadrosh D."/>
            <person name="Jin S."/>
            <person name="Johri S."/>
            <person name="Kim M."/>
            <person name="Overton L."/>
            <person name="Reardon M."/>
            <person name="Tsitrin T."/>
            <person name="Vuong H."/>
            <person name="Weaver B."/>
            <person name="Ciecko A."/>
            <person name="Tallon L."/>
            <person name="Jackson J."/>
            <person name="Pai G."/>
            <person name="Aken S.V."/>
            <person name="Utterback T."/>
            <person name="Reidmuller S."/>
            <person name="Feldblyum T."/>
            <person name="Hsiao J."/>
            <person name="Zismann V."/>
            <person name="Iobst S."/>
            <person name="de Vazeille A.R."/>
            <person name="Buell C.R."/>
            <person name="Ying K."/>
            <person name="Li Y."/>
            <person name="Lu T."/>
            <person name="Huang Y."/>
            <person name="Zhao Q."/>
            <person name="Feng Q."/>
            <person name="Zhang L."/>
            <person name="Zhu J."/>
            <person name="Weng Q."/>
            <person name="Mu J."/>
            <person name="Lu Y."/>
            <person name="Fan D."/>
            <person name="Liu Y."/>
            <person name="Guan J."/>
            <person name="Zhang Y."/>
            <person name="Yu S."/>
            <person name="Liu X."/>
            <person name="Zhang Y."/>
            <person name="Hong G."/>
            <person name="Han B."/>
            <person name="Choisne N."/>
            <person name="Demange N."/>
            <person name="Orjeda G."/>
            <person name="Samain S."/>
            <person name="Cattolico L."/>
            <person name="Pelletier E."/>
            <person name="Couloux A."/>
            <person name="Segurens B."/>
            <person name="Wincker P."/>
            <person name="D'Hont A."/>
            <person name="Scarpelli C."/>
            <person name="Weissenbach J."/>
            <person name="Salanoubat M."/>
            <person name="Quetier F."/>
            <person name="Yu Y."/>
            <person name="Kim H.R."/>
            <person name="Rambo T."/>
            <person name="Currie J."/>
            <person name="Collura K."/>
            <person name="Luo M."/>
            <person name="Yang T."/>
            <person name="Ammiraju J.S.S."/>
            <person name="Engler F."/>
            <person name="Soderlund C."/>
            <person name="Wing R.A."/>
            <person name="Palmer L.E."/>
            <person name="de la Bastide M."/>
            <person name="Spiegel L."/>
            <person name="Nascimento L."/>
            <person name="Zutavern T."/>
            <person name="O'Shaughnessy A."/>
            <person name="Dike S."/>
            <person name="Dedhia N."/>
            <person name="Preston R."/>
            <person name="Balija V."/>
            <person name="McCombie W.R."/>
            <person name="Chow T."/>
            <person name="Chen H."/>
            <person name="Chung M."/>
            <person name="Chen C."/>
            <person name="Shaw J."/>
            <person name="Wu H."/>
            <person name="Hsiao K."/>
            <person name="Chao Y."/>
            <person name="Chu M."/>
            <person name="Cheng C."/>
            <person name="Hour A."/>
            <person name="Lee P."/>
            <person name="Lin S."/>
            <person name="Lin Y."/>
            <person name="Liou J."/>
            <person name="Liu S."/>
            <person name="Hsing Y."/>
            <person name="Raghuvanshi S."/>
            <person name="Mohanty A."/>
            <person name="Bharti A.K."/>
            <person name="Gaur A."/>
            <person name="Gupta V."/>
            <person name="Kumar D."/>
            <person name="Ravi V."/>
            <person name="Vij S."/>
            <person name="Kapur A."/>
            <person name="Khurana P."/>
            <person name="Khurana P."/>
            <person name="Khurana J.P."/>
            <person name="Tyagi A.K."/>
            <person name="Gaikwad K."/>
            <person name="Singh A."/>
            <person name="Dalal V."/>
            <person name="Srivastava S."/>
            <person name="Dixit A."/>
            <person name="Pal A.K."/>
            <person name="Ghazi I.A."/>
            <person name="Yadav M."/>
            <person name="Pandit A."/>
            <person name="Bhargava A."/>
            <person name="Sureshbabu K."/>
            <person name="Batra K."/>
            <person name="Sharma T.R."/>
            <person name="Mohapatra T."/>
            <person name="Singh N.K."/>
            <person name="Messing J."/>
            <person name="Nelson A.B."/>
            <person name="Fuks G."/>
            <person name="Kavchok S."/>
            <person name="Keizer G."/>
            <person name="Linton E."/>
            <person name="Llaca V."/>
            <person name="Song R."/>
            <person name="Tanyolac B."/>
            <person name="Young S."/>
            <person name="Ho-Il K."/>
            <person name="Hahn J.H."/>
            <person name="Sangsakoo G."/>
            <person name="Vanavichit A."/>
            <person name="de Mattos Luiz.A.T."/>
            <person name="Zimmer P.D."/>
            <person name="Malone G."/>
            <person name="Dellagostin O."/>
            <person name="de Oliveira A.C."/>
            <person name="Bevan M."/>
            <person name="Bancroft I."/>
            <person name="Minx P."/>
            <person name="Cordum H."/>
            <person name="Wilson R."/>
            <person name="Cheng Z."/>
            <person name="Jin W."/>
            <person name="Jiang J."/>
            <person name="Leong S.A."/>
            <person name="Iwama H."/>
            <person name="Gojobori T."/>
            <person name="Itoh T."/>
            <person name="Niimura Y."/>
            <person name="Fujii Y."/>
            <person name="Habara T."/>
            <person name="Sakai H."/>
            <person name="Sato Y."/>
            <person name="Wilson G."/>
            <person name="Kumar K."/>
            <person name="McCouch S."/>
            <person name="Juretic N."/>
            <person name="Hoen D."/>
            <person name="Wright S."/>
            <person name="Bruskiewich R."/>
            <person name="Bureau T."/>
            <person name="Miyao A."/>
            <person name="Hirochika H."/>
            <person name="Nishikawa T."/>
            <person name="Kadowaki K."/>
            <person name="Sugiura M."/>
            <person name="Burr B."/>
            <person name="Sasaki T."/>
        </authorList>
    </citation>
    <scope>NUCLEOTIDE SEQUENCE [LARGE SCALE GENOMIC DNA]</scope>
    <source>
        <strain evidence="3">cv. Nipponbare</strain>
    </source>
</reference>
<name>C7J9H3_ORYSJ</name>
<organism evidence="2 3">
    <name type="scientific">Oryza sativa subsp. japonica</name>
    <name type="common">Rice</name>
    <dbReference type="NCBI Taxonomy" id="39947"/>
    <lineage>
        <taxon>Eukaryota</taxon>
        <taxon>Viridiplantae</taxon>
        <taxon>Streptophyta</taxon>
        <taxon>Embryophyta</taxon>
        <taxon>Tracheophyta</taxon>
        <taxon>Spermatophyta</taxon>
        <taxon>Magnoliopsida</taxon>
        <taxon>Liliopsida</taxon>
        <taxon>Poales</taxon>
        <taxon>Poaceae</taxon>
        <taxon>BOP clade</taxon>
        <taxon>Oryzoideae</taxon>
        <taxon>Oryzeae</taxon>
        <taxon>Oryzinae</taxon>
        <taxon>Oryza</taxon>
        <taxon>Oryza sativa</taxon>
    </lineage>
</organism>
<protein>
    <submittedName>
        <fullName evidence="2">Os12g0637500 protein</fullName>
    </submittedName>
</protein>
<sequence length="80" mass="9063">MHVSSFFPAATATRPLPPRLPVVHPAGDADVEDVGPHGARHVPHVVQRRVVLEPEHLRDDGQDHRVRRPEAEPDQHRRRV</sequence>
<proteinExistence type="predicted"/>
<dbReference type="EMBL" id="AP008218">
    <property type="protein sequence ID" value="BAH95807.1"/>
    <property type="molecule type" value="Genomic_DNA"/>
</dbReference>
<dbReference type="KEGG" id="dosa:Os12g0637500"/>
<feature type="compositionally biased region" description="Basic and acidic residues" evidence="1">
    <location>
        <begin position="50"/>
        <end position="80"/>
    </location>
</feature>
<dbReference type="Proteomes" id="UP000000763">
    <property type="component" value="Chromosome 12"/>
</dbReference>
<evidence type="ECO:0000256" key="1">
    <source>
        <dbReference type="SAM" id="MobiDB-lite"/>
    </source>
</evidence>
<gene>
    <name evidence="2" type="ordered locus">Os12g0637500</name>
</gene>
<evidence type="ECO:0000313" key="2">
    <source>
        <dbReference type="EMBL" id="BAH95807.1"/>
    </source>
</evidence>
<reference evidence="3" key="2">
    <citation type="journal article" date="2008" name="Nucleic Acids Res.">
        <title>The rice annotation project database (RAP-DB): 2008 update.</title>
        <authorList>
            <consortium name="The rice annotation project (RAP)"/>
        </authorList>
    </citation>
    <scope>GENOME REANNOTATION</scope>
    <source>
        <strain evidence="3">cv. Nipponbare</strain>
    </source>
</reference>
<feature type="compositionally biased region" description="Basic residues" evidence="1">
    <location>
        <begin position="38"/>
        <end position="47"/>
    </location>
</feature>
<accession>C7J9H3</accession>
<dbReference type="AlphaFoldDB" id="C7J9H3"/>
<feature type="region of interest" description="Disordered" evidence="1">
    <location>
        <begin position="1"/>
        <end position="80"/>
    </location>
</feature>
<evidence type="ECO:0000313" key="3">
    <source>
        <dbReference type="Proteomes" id="UP000000763"/>
    </source>
</evidence>